<dbReference type="InterPro" id="IPR000073">
    <property type="entry name" value="AB_hydrolase_1"/>
</dbReference>
<dbReference type="PANTHER" id="PTHR43798:SF5">
    <property type="entry name" value="MONOACYLGLYCEROL LIPASE ABHD6"/>
    <property type="match status" value="1"/>
</dbReference>
<evidence type="ECO:0000313" key="2">
    <source>
        <dbReference type="EMBL" id="CDO60988.1"/>
    </source>
</evidence>
<dbReference type="GO" id="GO:0047372">
    <property type="term" value="F:monoacylglycerol lipase activity"/>
    <property type="evidence" value="ECO:0007669"/>
    <property type="project" value="TreeGrafter"/>
</dbReference>
<dbReference type="OrthoDB" id="9793083at2"/>
<dbReference type="Proteomes" id="UP000032160">
    <property type="component" value="Chromosome I"/>
</dbReference>
<evidence type="ECO:0000259" key="1">
    <source>
        <dbReference type="Pfam" id="PF12697"/>
    </source>
</evidence>
<dbReference type="EMBL" id="HG966617">
    <property type="protein sequence ID" value="CDO60988.1"/>
    <property type="molecule type" value="Genomic_DNA"/>
</dbReference>
<organism evidence="2 3">
    <name type="scientific">Candidatus Phaeomarinibacter ectocarpi</name>
    <dbReference type="NCBI Taxonomy" id="1458461"/>
    <lineage>
        <taxon>Bacteria</taxon>
        <taxon>Pseudomonadati</taxon>
        <taxon>Pseudomonadota</taxon>
        <taxon>Alphaproteobacteria</taxon>
        <taxon>Hyphomicrobiales</taxon>
        <taxon>Parvibaculaceae</taxon>
        <taxon>Candidatus Phaeomarinibacter</taxon>
    </lineage>
</organism>
<dbReference type="AlphaFoldDB" id="X5MAN6"/>
<dbReference type="InterPro" id="IPR050266">
    <property type="entry name" value="AB_hydrolase_sf"/>
</dbReference>
<dbReference type="SUPFAM" id="SSF53474">
    <property type="entry name" value="alpha/beta-Hydrolases"/>
    <property type="match status" value="1"/>
</dbReference>
<dbReference type="RefSeq" id="WP_043948902.1">
    <property type="nucleotide sequence ID" value="NZ_HG966617.1"/>
</dbReference>
<dbReference type="PANTHER" id="PTHR43798">
    <property type="entry name" value="MONOACYLGLYCEROL LIPASE"/>
    <property type="match status" value="1"/>
</dbReference>
<dbReference type="KEGG" id="pect:BN1012_Phect2775"/>
<reference evidence="2 3" key="1">
    <citation type="journal article" date="2014" name="Front. Genet.">
        <title>Genome and metabolic network of "Candidatus Phaeomarinobacter ectocarpi" Ec32, a new candidate genus of Alphaproteobacteria frequently associated with brown algae.</title>
        <authorList>
            <person name="Dittami S.M."/>
            <person name="Barbeyron T."/>
            <person name="Boyen C."/>
            <person name="Cambefort J."/>
            <person name="Collet G."/>
            <person name="Delage L."/>
            <person name="Gobet A."/>
            <person name="Groisillier A."/>
            <person name="Leblanc C."/>
            <person name="Michel G."/>
            <person name="Scornet D."/>
            <person name="Siegel A."/>
            <person name="Tapia J.E."/>
            <person name="Tonon T."/>
        </authorList>
    </citation>
    <scope>NUCLEOTIDE SEQUENCE [LARGE SCALE GENOMIC DNA]</scope>
    <source>
        <strain evidence="2 3">Ec32</strain>
    </source>
</reference>
<protein>
    <submittedName>
        <fullName evidence="2">Alpha/beta hydrolase fold</fullName>
    </submittedName>
</protein>
<evidence type="ECO:0000313" key="3">
    <source>
        <dbReference type="Proteomes" id="UP000032160"/>
    </source>
</evidence>
<dbReference type="STRING" id="1458461.BN1012_Phect2775"/>
<name>X5MAN6_9HYPH</name>
<dbReference type="InterPro" id="IPR029058">
    <property type="entry name" value="AB_hydrolase_fold"/>
</dbReference>
<dbReference type="HOGENOM" id="CLU_020336_9_0_5"/>
<feature type="domain" description="AB hydrolase-1" evidence="1">
    <location>
        <begin position="66"/>
        <end position="300"/>
    </location>
</feature>
<keyword evidence="3" id="KW-1185">Reference proteome</keyword>
<sequence>MKRIALYAAGLIVGLPLTLLALGSIYQMAAAAMDRSAYPMAGELVSVDGVDLHLHCSGEANAGPTVVLLTGMGSLSSAWQPVMDGLATTHHVCTYDREGTGWSSDSGQPRDALIAASRLRDLAANNGFRGPYILVGHSYGGVVARIFADTYPQLTGGIVLVDSAHQDMGQRFPEEAQIAFADLLASFALVEKLNYTGIPRAFSLMAPAVDGLEGENLAASMSKLNTVEHMRGSAAEAEGWERSASRARQVATLGDMPLFVLVASGWPKFMVPSWLEMQGELAALSSNSRFDVVEGANHSQIAMDKRYAPRVVAAVRHVADQAAGTN</sequence>
<gene>
    <name evidence="2" type="ORF">BN1012_Phect2775</name>
</gene>
<proteinExistence type="predicted"/>
<dbReference type="Pfam" id="PF12697">
    <property type="entry name" value="Abhydrolase_6"/>
    <property type="match status" value="1"/>
</dbReference>
<dbReference type="Gene3D" id="3.40.50.1820">
    <property type="entry name" value="alpha/beta hydrolase"/>
    <property type="match status" value="1"/>
</dbReference>
<keyword evidence="2" id="KW-0378">Hydrolase</keyword>
<accession>X5MAN6</accession>
<dbReference type="GO" id="GO:0016020">
    <property type="term" value="C:membrane"/>
    <property type="evidence" value="ECO:0007669"/>
    <property type="project" value="TreeGrafter"/>
</dbReference>
<dbReference type="GO" id="GO:0046464">
    <property type="term" value="P:acylglycerol catabolic process"/>
    <property type="evidence" value="ECO:0007669"/>
    <property type="project" value="TreeGrafter"/>
</dbReference>